<evidence type="ECO:0000313" key="2">
    <source>
        <dbReference type="EMBL" id="TBU95643.1"/>
    </source>
</evidence>
<dbReference type="EMBL" id="QJUL01000007">
    <property type="protein sequence ID" value="TBU95643.1"/>
    <property type="molecule type" value="Genomic_DNA"/>
</dbReference>
<comment type="caution">
    <text evidence="2">The sequence shown here is derived from an EMBL/GenBank/DDBJ whole genome shotgun (WGS) entry which is preliminary data.</text>
</comment>
<dbReference type="InterPro" id="IPR038522">
    <property type="entry name" value="T4/T6SS_DotU_sf"/>
</dbReference>
<evidence type="ECO:0000259" key="1">
    <source>
        <dbReference type="Pfam" id="PF09850"/>
    </source>
</evidence>
<protein>
    <submittedName>
        <fullName evidence="2">Type VI secretion system protein ImpK</fullName>
    </submittedName>
</protein>
<dbReference type="PANTHER" id="PTHR38033">
    <property type="entry name" value="MEMBRANE PROTEIN-RELATED"/>
    <property type="match status" value="1"/>
</dbReference>
<dbReference type="Gene3D" id="1.25.40.590">
    <property type="entry name" value="Type IV / VI secretion system, DotU"/>
    <property type="match status" value="1"/>
</dbReference>
<evidence type="ECO:0000313" key="3">
    <source>
        <dbReference type="EMBL" id="TBV06680.1"/>
    </source>
</evidence>
<dbReference type="Proteomes" id="UP000293172">
    <property type="component" value="Unassembled WGS sequence"/>
</dbReference>
<dbReference type="EMBL" id="QJUM01000010">
    <property type="protein sequence ID" value="TBV06680.1"/>
    <property type="molecule type" value="Genomic_DNA"/>
</dbReference>
<name>A0A4Q9R5L3_9GAMM</name>
<dbReference type="OrthoDB" id="8582146at2"/>
<proteinExistence type="predicted"/>
<dbReference type="AlphaFoldDB" id="A0A4Q9R5L3"/>
<dbReference type="Pfam" id="PF09850">
    <property type="entry name" value="DotU"/>
    <property type="match status" value="1"/>
</dbReference>
<sequence length="255" mass="28265">MPEGMKGSPLPGLHESPLSVSFRQAWQDWLAVWETLEKDDDSDGQLIFRTVEAADRITRGLWRRAFAGVGDSSGVQVKATVYAFVALLDETLLFTPWAGQAAWQEKPLEARLYGSRNAGERLPVAMKKVLDERAPASRDLANVYLQCLILGFHGRLRGGRGQAIHEKWRHALFTFAWQRDPSHADVAETLEAPARVTPLRLPVRRVLPDGVRLGLAILGGVLLLSAGGHLFWRDITQELEPVLHLASPARVEQGS</sequence>
<evidence type="ECO:0000313" key="4">
    <source>
        <dbReference type="Proteomes" id="UP000291334"/>
    </source>
</evidence>
<keyword evidence="4" id="KW-1185">Reference proteome</keyword>
<dbReference type="PANTHER" id="PTHR38033:SF1">
    <property type="entry name" value="DOTU FAMILY TYPE IV_VI SECRETION SYSTEM PROTEIN"/>
    <property type="match status" value="1"/>
</dbReference>
<dbReference type="InterPro" id="IPR017732">
    <property type="entry name" value="T4/T6SS_DotU"/>
</dbReference>
<gene>
    <name evidence="3" type="ORF">DNK34_10105</name>
    <name evidence="2" type="ORF">DNK44_06905</name>
</gene>
<evidence type="ECO:0000313" key="5">
    <source>
        <dbReference type="Proteomes" id="UP000293172"/>
    </source>
</evidence>
<dbReference type="Proteomes" id="UP000291334">
    <property type="component" value="Unassembled WGS sequence"/>
</dbReference>
<dbReference type="NCBIfam" id="TIGR03349">
    <property type="entry name" value="IV_VI_DotU"/>
    <property type="match status" value="1"/>
</dbReference>
<organism evidence="2 5">
    <name type="scientific">Phytopseudomonas dryadis</name>
    <dbReference type="NCBI Taxonomy" id="2487520"/>
    <lineage>
        <taxon>Bacteria</taxon>
        <taxon>Pseudomonadati</taxon>
        <taxon>Pseudomonadota</taxon>
        <taxon>Gammaproteobacteria</taxon>
        <taxon>Pseudomonadales</taxon>
        <taxon>Pseudomonadaceae</taxon>
        <taxon>Phytopseudomonas</taxon>
    </lineage>
</organism>
<reference evidence="4 5" key="1">
    <citation type="submission" date="2018-06" db="EMBL/GenBank/DDBJ databases">
        <title>Three novel Pseudomonas species isolated from symptomatic oak.</title>
        <authorList>
            <person name="Bueno-Gonzalez V."/>
            <person name="Brady C."/>
        </authorList>
    </citation>
    <scope>NUCLEOTIDE SEQUENCE [LARGE SCALE GENOMIC DNA]</scope>
    <source>
        <strain evidence="3 4">P26B</strain>
        <strain evidence="2 5">P6B</strain>
    </source>
</reference>
<accession>A0A4Q9R5L3</accession>
<dbReference type="RefSeq" id="WP_131174607.1">
    <property type="nucleotide sequence ID" value="NZ_QJUL01000007.1"/>
</dbReference>
<feature type="domain" description="Type IV / VI secretion system DotU" evidence="1">
    <location>
        <begin position="74"/>
        <end position="224"/>
    </location>
</feature>